<dbReference type="Pfam" id="PF14252">
    <property type="entry name" value="DUF4347"/>
    <property type="match status" value="1"/>
</dbReference>
<dbReference type="InterPro" id="IPR025592">
    <property type="entry name" value="DUF4347"/>
</dbReference>
<dbReference type="InterPro" id="IPR052805">
    <property type="entry name" value="GEF_Ubiquitin-Prot_Reg"/>
</dbReference>
<dbReference type="InterPro" id="IPR000219">
    <property type="entry name" value="DH_dom"/>
</dbReference>
<dbReference type="CDD" id="cd22173">
    <property type="entry name" value="F-box_ECT2L"/>
    <property type="match status" value="1"/>
</dbReference>
<dbReference type="Gene3D" id="2.30.29.30">
    <property type="entry name" value="Pleckstrin-homology domain (PH domain)/Phosphotyrosine-binding domain (PTB)"/>
    <property type="match status" value="1"/>
</dbReference>
<reference evidence="3" key="1">
    <citation type="submission" date="2025-08" db="UniProtKB">
        <authorList>
            <consortium name="RefSeq"/>
        </authorList>
    </citation>
    <scope>IDENTIFICATION</scope>
</reference>
<proteinExistence type="predicted"/>
<sequence length="955" mass="109585">MSLGSFPQRSLEMESFHTRFSTWTPFNNRSLNRQLFQERVTLINHWFGLWTHKQRQEFLFAILSQCSKSQLRFIQDWFSERKQVASVDFSTVLPRSISLYIFSFLNPKDLCAAAQVSWPWKFLTEQDCLWMPKCTRLGWFLPYTPTQNEYGAWKHHYIACVSSLDWLTPREAAAVYGTLNEPKTEDEEFKERQREKCLRKIIWEKIAFRKKELFKARPPWLSGTRCSRSMSLPGGPWMQREGAGFYEALERQLVLASLDALPTRSNLSGSHSSPFLVKKNHHGVGGTDDSSSCALQPCVILISSRIPAYEMVVESVKVGVVTVPYEHSGVTLEGLLHLLDRALKGRKARSLGIFSGGNSREIDLLQGYKISIKNLLWPEVRDFWEKLGSYVAAEEEGGRVDFFVPLGASEAGLEVLSQLSQLTGTFFSAPTGIATGSFQHILSDWLGPQQDRPPPSDYFSESKLQAWTNFTDSLEDTLKSVRKEFRPLFKNLQRSISGRILGQLMFDSLSMASILDNQDAAQALADGLLELSKEGSDKPLEFLSSFLLKKSSKKSEEFEGNDILLDCDVKVTSDPLMKERGAIEDNFQDTKSSPNQSNLNMEVLFKLERKLQMNSVEKRTRVVKELVQSERRYVQMLGIVRDVYARPLRAALASNRAILSAANIHIIFSDVLRILNLNREFLANLRDRLQEWSPAHCVGEIFIKFGRQLNTYTNFFNNYPVVLKTIEKCREMTPAFRAFLKRHDNTIATKMLSLPELLLYPSRRFEEYIHLLYALRLHTPAGHIDRGDLTAAIDQIKNYKGYIDQIKENIKMREQLTHVQTTISDCPTLSEANRYLIRIQDVVQLHCYDEEMDFPLRLYEQTRDLSLFLFNDALLVTSRATSHTPFERTSKTTYQFIASVALPRMFIEDIPDSKYVKNAFILQGPMREWICATEAADDKFLWLSALQTAIRSSMK</sequence>
<name>A0ABM1UIZ8_MICOH</name>
<dbReference type="PROSITE" id="PS50010">
    <property type="entry name" value="DH_2"/>
    <property type="match status" value="1"/>
</dbReference>
<dbReference type="PANTHER" id="PTHR46857:SF1">
    <property type="entry name" value="EPITHELIAL CELL-TRANSFORMING SEQUENCE 2 ONCOGENE-LIKE"/>
    <property type="match status" value="1"/>
</dbReference>
<keyword evidence="2" id="KW-1185">Reference proteome</keyword>
<dbReference type="SMART" id="SM00325">
    <property type="entry name" value="RhoGEF"/>
    <property type="match status" value="1"/>
</dbReference>
<dbReference type="InterPro" id="IPR011993">
    <property type="entry name" value="PH-like_dom_sf"/>
</dbReference>
<dbReference type="InterPro" id="IPR001810">
    <property type="entry name" value="F-box_dom"/>
</dbReference>
<dbReference type="PANTHER" id="PTHR46857">
    <property type="entry name" value="EPITHELIAL CELL-TRANSFORMING SEQUENCE 2 ONCOGENE-LIKE"/>
    <property type="match status" value="1"/>
</dbReference>
<dbReference type="SUPFAM" id="SSF81383">
    <property type="entry name" value="F-box domain"/>
    <property type="match status" value="1"/>
</dbReference>
<dbReference type="Gene3D" id="1.20.900.10">
    <property type="entry name" value="Dbl homology (DH) domain"/>
    <property type="match status" value="1"/>
</dbReference>
<dbReference type="Gene3D" id="1.20.1280.50">
    <property type="match status" value="1"/>
</dbReference>
<dbReference type="Pfam" id="PF00621">
    <property type="entry name" value="RhoGEF"/>
    <property type="match status" value="1"/>
</dbReference>
<protein>
    <submittedName>
        <fullName evidence="3">Epithelial cell-transforming sequence 2 oncogene-like isoform X2</fullName>
    </submittedName>
</protein>
<dbReference type="SMART" id="SM00256">
    <property type="entry name" value="FBOX"/>
    <property type="match status" value="1"/>
</dbReference>
<feature type="domain" description="DH" evidence="1">
    <location>
        <begin position="618"/>
        <end position="806"/>
    </location>
</feature>
<evidence type="ECO:0000313" key="3">
    <source>
        <dbReference type="RefSeq" id="XP_026641960.1"/>
    </source>
</evidence>
<dbReference type="Pfam" id="PF12937">
    <property type="entry name" value="F-box-like"/>
    <property type="match status" value="1"/>
</dbReference>
<gene>
    <name evidence="3" type="primary">Ect2l</name>
</gene>
<dbReference type="CDD" id="cd00160">
    <property type="entry name" value="RhoGEF"/>
    <property type="match status" value="1"/>
</dbReference>
<evidence type="ECO:0000259" key="1">
    <source>
        <dbReference type="PROSITE" id="PS50010"/>
    </source>
</evidence>
<dbReference type="InterPro" id="IPR036047">
    <property type="entry name" value="F-box-like_dom_sf"/>
</dbReference>
<dbReference type="SUPFAM" id="SSF50729">
    <property type="entry name" value="PH domain-like"/>
    <property type="match status" value="1"/>
</dbReference>
<dbReference type="RefSeq" id="XP_026641960.1">
    <property type="nucleotide sequence ID" value="XM_026786159.1"/>
</dbReference>
<organism evidence="2 3">
    <name type="scientific">Microtus ochrogaster</name>
    <name type="common">Prairie vole</name>
    <dbReference type="NCBI Taxonomy" id="79684"/>
    <lineage>
        <taxon>Eukaryota</taxon>
        <taxon>Metazoa</taxon>
        <taxon>Chordata</taxon>
        <taxon>Craniata</taxon>
        <taxon>Vertebrata</taxon>
        <taxon>Euteleostomi</taxon>
        <taxon>Mammalia</taxon>
        <taxon>Eutheria</taxon>
        <taxon>Euarchontoglires</taxon>
        <taxon>Glires</taxon>
        <taxon>Rodentia</taxon>
        <taxon>Myomorpha</taxon>
        <taxon>Muroidea</taxon>
        <taxon>Cricetidae</taxon>
        <taxon>Arvicolinae</taxon>
        <taxon>Microtus</taxon>
    </lineage>
</organism>
<dbReference type="Proteomes" id="UP000694915">
    <property type="component" value="Linkage group LG4"/>
</dbReference>
<evidence type="ECO:0000313" key="2">
    <source>
        <dbReference type="Proteomes" id="UP000694915"/>
    </source>
</evidence>
<accession>A0ABM1UIZ8</accession>
<dbReference type="InterPro" id="IPR035899">
    <property type="entry name" value="DBL_dom_sf"/>
</dbReference>
<dbReference type="GeneID" id="102000444"/>
<dbReference type="SUPFAM" id="SSF48065">
    <property type="entry name" value="DBL homology domain (DH-domain)"/>
    <property type="match status" value="1"/>
</dbReference>